<dbReference type="EMBL" id="AACS02000001">
    <property type="protein sequence ID" value="EAU92628.2"/>
    <property type="molecule type" value="Genomic_DNA"/>
</dbReference>
<protein>
    <submittedName>
        <fullName evidence="1">Uncharacterized protein</fullName>
    </submittedName>
</protein>
<keyword evidence="2" id="KW-1185">Reference proteome</keyword>
<sequence length="271" mass="30333">MCAVVGSNALVSLFENYDRDCRTDDGHSAHPPLPQFHSQKLEAYGALRMRKPKALTIPSTSSTTFLDQTYRGRSPCGHYHRGNVLKTTLRMSLPAPKASRAASAPTAHRPSPIRSRFDGIKRTFSLSLEKQDTPTSKSRLKPLFLASNMDVGRTQNTGIPRFEFPNVQFVRRLSLGNWLPSSRIREVSQTIIPASQPARLRPLALASKSSTGVIGESPPSERPNLLAWILDCIQRDIRPQWNQPEVDQQMLLHNGQARCLVVRSKRRSALF</sequence>
<organism evidence="1 2">
    <name type="scientific">Coprinopsis cinerea (strain Okayama-7 / 130 / ATCC MYA-4618 / FGSC 9003)</name>
    <name type="common">Inky cap fungus</name>
    <name type="synonym">Hormographiella aspergillata</name>
    <dbReference type="NCBI Taxonomy" id="240176"/>
    <lineage>
        <taxon>Eukaryota</taxon>
        <taxon>Fungi</taxon>
        <taxon>Dikarya</taxon>
        <taxon>Basidiomycota</taxon>
        <taxon>Agaricomycotina</taxon>
        <taxon>Agaricomycetes</taxon>
        <taxon>Agaricomycetidae</taxon>
        <taxon>Agaricales</taxon>
        <taxon>Agaricineae</taxon>
        <taxon>Psathyrellaceae</taxon>
        <taxon>Coprinopsis</taxon>
    </lineage>
</organism>
<dbReference type="InParanoid" id="A8N2H3"/>
<dbReference type="RefSeq" id="XP_001828993.2">
    <property type="nucleotide sequence ID" value="XM_001828941.2"/>
</dbReference>
<dbReference type="AlphaFoldDB" id="A8N2H3"/>
<gene>
    <name evidence="1" type="ORF">CC1G_01673</name>
</gene>
<dbReference type="GeneID" id="6005419"/>
<dbReference type="OrthoDB" id="3058122at2759"/>
<dbReference type="VEuPathDB" id="FungiDB:CC1G_01673"/>
<dbReference type="KEGG" id="cci:CC1G_01673"/>
<evidence type="ECO:0000313" key="2">
    <source>
        <dbReference type="Proteomes" id="UP000001861"/>
    </source>
</evidence>
<accession>A8N2H3</accession>
<comment type="caution">
    <text evidence="1">The sequence shown here is derived from an EMBL/GenBank/DDBJ whole genome shotgun (WGS) entry which is preliminary data.</text>
</comment>
<proteinExistence type="predicted"/>
<evidence type="ECO:0000313" key="1">
    <source>
        <dbReference type="EMBL" id="EAU92628.2"/>
    </source>
</evidence>
<name>A8N2H3_COPC7</name>
<dbReference type="Proteomes" id="UP000001861">
    <property type="component" value="Unassembled WGS sequence"/>
</dbReference>
<reference evidence="1 2" key="1">
    <citation type="journal article" date="2010" name="Proc. Natl. Acad. Sci. U.S.A.">
        <title>Insights into evolution of multicellular fungi from the assembled chromosomes of the mushroom Coprinopsis cinerea (Coprinus cinereus).</title>
        <authorList>
            <person name="Stajich J.E."/>
            <person name="Wilke S.K."/>
            <person name="Ahren D."/>
            <person name="Au C.H."/>
            <person name="Birren B.W."/>
            <person name="Borodovsky M."/>
            <person name="Burns C."/>
            <person name="Canback B."/>
            <person name="Casselton L.A."/>
            <person name="Cheng C.K."/>
            <person name="Deng J."/>
            <person name="Dietrich F.S."/>
            <person name="Fargo D.C."/>
            <person name="Farman M.L."/>
            <person name="Gathman A.C."/>
            <person name="Goldberg J."/>
            <person name="Guigo R."/>
            <person name="Hoegger P.J."/>
            <person name="Hooker J.B."/>
            <person name="Huggins A."/>
            <person name="James T.Y."/>
            <person name="Kamada T."/>
            <person name="Kilaru S."/>
            <person name="Kodira C."/>
            <person name="Kues U."/>
            <person name="Kupfer D."/>
            <person name="Kwan H.S."/>
            <person name="Lomsadze A."/>
            <person name="Li W."/>
            <person name="Lilly W.W."/>
            <person name="Ma L.J."/>
            <person name="Mackey A.J."/>
            <person name="Manning G."/>
            <person name="Martin F."/>
            <person name="Muraguchi H."/>
            <person name="Natvig D.O."/>
            <person name="Palmerini H."/>
            <person name="Ramesh M.A."/>
            <person name="Rehmeyer C.J."/>
            <person name="Roe B.A."/>
            <person name="Shenoy N."/>
            <person name="Stanke M."/>
            <person name="Ter-Hovhannisyan V."/>
            <person name="Tunlid A."/>
            <person name="Velagapudi R."/>
            <person name="Vision T.J."/>
            <person name="Zeng Q."/>
            <person name="Zolan M.E."/>
            <person name="Pukkila P.J."/>
        </authorList>
    </citation>
    <scope>NUCLEOTIDE SEQUENCE [LARGE SCALE GENOMIC DNA]</scope>
    <source>
        <strain evidence="2">Okayama-7 / 130 / ATCC MYA-4618 / FGSC 9003</strain>
    </source>
</reference>
<dbReference type="HOGENOM" id="CLU_1026776_0_0_1"/>